<feature type="region of interest" description="Disordered" evidence="1">
    <location>
        <begin position="320"/>
        <end position="371"/>
    </location>
</feature>
<dbReference type="OrthoDB" id="76567at2759"/>
<dbReference type="AlphaFoldDB" id="A0A5J5ESW7"/>
<dbReference type="PANTHER" id="PTHR47843">
    <property type="entry name" value="BTB DOMAIN-CONTAINING PROTEIN-RELATED"/>
    <property type="match status" value="1"/>
</dbReference>
<protein>
    <submittedName>
        <fullName evidence="3">Uncharacterized protein</fullName>
    </submittedName>
</protein>
<comment type="caution">
    <text evidence="3">The sequence shown here is derived from an EMBL/GenBank/DDBJ whole genome shotgun (WGS) entry which is preliminary data.</text>
</comment>
<organism evidence="3 4">
    <name type="scientific">Sphaerosporella brunnea</name>
    <dbReference type="NCBI Taxonomy" id="1250544"/>
    <lineage>
        <taxon>Eukaryota</taxon>
        <taxon>Fungi</taxon>
        <taxon>Dikarya</taxon>
        <taxon>Ascomycota</taxon>
        <taxon>Pezizomycotina</taxon>
        <taxon>Pezizomycetes</taxon>
        <taxon>Pezizales</taxon>
        <taxon>Pyronemataceae</taxon>
        <taxon>Sphaerosporella</taxon>
    </lineage>
</organism>
<dbReference type="EMBL" id="VXIS01000137">
    <property type="protein sequence ID" value="KAA8902042.1"/>
    <property type="molecule type" value="Genomic_DNA"/>
</dbReference>
<reference evidence="3 4" key="1">
    <citation type="submission" date="2019-09" db="EMBL/GenBank/DDBJ databases">
        <title>Draft genome of the ectomycorrhizal ascomycete Sphaerosporella brunnea.</title>
        <authorList>
            <consortium name="DOE Joint Genome Institute"/>
            <person name="Benucci G.M."/>
            <person name="Marozzi G."/>
            <person name="Antonielli L."/>
            <person name="Sanchez S."/>
            <person name="Marco P."/>
            <person name="Wang X."/>
            <person name="Falini L.B."/>
            <person name="Barry K."/>
            <person name="Haridas S."/>
            <person name="Lipzen A."/>
            <person name="Labutti K."/>
            <person name="Grigoriev I.V."/>
            <person name="Murat C."/>
            <person name="Martin F."/>
            <person name="Albertini E."/>
            <person name="Donnini D."/>
            <person name="Bonito G."/>
        </authorList>
    </citation>
    <scope>NUCLEOTIDE SEQUENCE [LARGE SCALE GENOMIC DNA]</scope>
    <source>
        <strain evidence="3 4">Sb_GMNB300</strain>
    </source>
</reference>
<accession>A0A5J5ESW7</accession>
<name>A0A5J5ESW7_9PEZI</name>
<dbReference type="EMBL" id="VXIS01000137">
    <property type="protein sequence ID" value="KAA8902041.1"/>
    <property type="molecule type" value="Genomic_DNA"/>
</dbReference>
<proteinExistence type="predicted"/>
<feature type="region of interest" description="Disordered" evidence="1">
    <location>
        <begin position="19"/>
        <end position="48"/>
    </location>
</feature>
<dbReference type="PANTHER" id="PTHR47843:SF3">
    <property type="entry name" value="BTB DOMAIN-CONTAINING PROTEIN"/>
    <property type="match status" value="1"/>
</dbReference>
<evidence type="ECO:0000313" key="3">
    <source>
        <dbReference type="EMBL" id="KAA8902042.1"/>
    </source>
</evidence>
<keyword evidence="4" id="KW-1185">Reference proteome</keyword>
<evidence type="ECO:0000256" key="1">
    <source>
        <dbReference type="SAM" id="MobiDB-lite"/>
    </source>
</evidence>
<feature type="region of interest" description="Disordered" evidence="1">
    <location>
        <begin position="197"/>
        <end position="218"/>
    </location>
</feature>
<gene>
    <name evidence="2" type="ORF">FN846DRAFT_987186</name>
    <name evidence="3" type="ORF">FN846DRAFT_987190</name>
</gene>
<dbReference type="InParanoid" id="A0A5J5ESW7"/>
<dbReference type="Proteomes" id="UP000326924">
    <property type="component" value="Unassembled WGS sequence"/>
</dbReference>
<sequence length="371" mass="41390">MEGLESTVDSIDQVLTGEGFSASAGGEDSTAAAADPVSTEAAREEANPAGLFERMAFAETMMTHIERHHARLLPGASGKGEAMVLEDNSDLDVDEDGGNLLRHAMVYALAKKLQMPELKHLAHRKTLRIRSTAKSELRYARFAYQNTTKEDRAIRRLRRKKVREQQINEFVLQFANVQARGRVKQSDPAFAARGIAEKQAEAKTQRSGQKRKHRQHDDVSDMSLYEAVESSVTVSDWVGPLDVFMEFWRSRDGEPDVDGSRMQILPAPDADANAAIRITDLIASPIGPDDREWPFDIAAYRTTWRGRCDKHEAEDDLFKTEFNSDREDDETDGETTALSGIASGDVIPGGDATLERTRRSKRLKRDVSLEE</sequence>
<evidence type="ECO:0000313" key="4">
    <source>
        <dbReference type="Proteomes" id="UP000326924"/>
    </source>
</evidence>
<evidence type="ECO:0000313" key="2">
    <source>
        <dbReference type="EMBL" id="KAA8902041.1"/>
    </source>
</evidence>